<dbReference type="RefSeq" id="WP_072362383.1">
    <property type="nucleotide sequence ID" value="NZ_CP139972.1"/>
</dbReference>
<keyword evidence="1" id="KW-0378">Hydrolase</keyword>
<protein>
    <submittedName>
        <fullName evidence="3">Alkaline phosphatase family protein</fullName>
    </submittedName>
    <submittedName>
        <fullName evidence="2">Phospholipase C</fullName>
    </submittedName>
</protein>
<reference evidence="3 5" key="2">
    <citation type="submission" date="2023-11" db="EMBL/GenBank/DDBJ databases">
        <title>MicrobeMod: A computational toolkit for identifying prokaryotic methylation and restriction-modification with nanopore sequencing.</title>
        <authorList>
            <person name="Crits-Christoph A."/>
            <person name="Kang S.C."/>
            <person name="Lee H."/>
            <person name="Ostrov N."/>
        </authorList>
    </citation>
    <scope>NUCLEOTIDE SEQUENCE [LARGE SCALE GENOMIC DNA]</scope>
    <source>
        <strain evidence="3 5">ATCC 23090</strain>
    </source>
</reference>
<keyword evidence="5" id="KW-1185">Reference proteome</keyword>
<proteinExistence type="predicted"/>
<reference evidence="2 4" key="1">
    <citation type="submission" date="2016-11" db="EMBL/GenBank/DDBJ databases">
        <authorList>
            <person name="Jaros S."/>
            <person name="Januszkiewicz K."/>
            <person name="Wedrychowicz H."/>
        </authorList>
    </citation>
    <scope>NUCLEOTIDE SEQUENCE [LARGE SCALE GENOMIC DNA]</scope>
    <source>
        <strain evidence="2 4">DSM 784</strain>
    </source>
</reference>
<evidence type="ECO:0000256" key="1">
    <source>
        <dbReference type="ARBA" id="ARBA00022801"/>
    </source>
</evidence>
<evidence type="ECO:0000313" key="3">
    <source>
        <dbReference type="EMBL" id="WQG90091.1"/>
    </source>
</evidence>
<dbReference type="PANTHER" id="PTHR31956">
    <property type="entry name" value="NON-SPECIFIC PHOSPHOLIPASE C4-RELATED"/>
    <property type="match status" value="1"/>
</dbReference>
<evidence type="ECO:0000313" key="2">
    <source>
        <dbReference type="EMBL" id="SFW66770.1"/>
    </source>
</evidence>
<dbReference type="EMBL" id="FPIZ01000010">
    <property type="protein sequence ID" value="SFW66770.1"/>
    <property type="molecule type" value="Genomic_DNA"/>
</dbReference>
<gene>
    <name evidence="2" type="ORF">SAMN05661012_03358</name>
    <name evidence="3" type="ORF">SR876_01170</name>
</gene>
<dbReference type="Proteomes" id="UP001326715">
    <property type="component" value="Chromosome"/>
</dbReference>
<evidence type="ECO:0000313" key="5">
    <source>
        <dbReference type="Proteomes" id="UP001326715"/>
    </source>
</evidence>
<evidence type="ECO:0000313" key="4">
    <source>
        <dbReference type="Proteomes" id="UP000183788"/>
    </source>
</evidence>
<dbReference type="OrthoDB" id="980947at2"/>
<organism evidence="2 4">
    <name type="scientific">Chitinophaga sancti</name>
    <dbReference type="NCBI Taxonomy" id="1004"/>
    <lineage>
        <taxon>Bacteria</taxon>
        <taxon>Pseudomonadati</taxon>
        <taxon>Bacteroidota</taxon>
        <taxon>Chitinophagia</taxon>
        <taxon>Chitinophagales</taxon>
        <taxon>Chitinophagaceae</taxon>
        <taxon>Chitinophaga</taxon>
    </lineage>
</organism>
<dbReference type="STRING" id="1004.SAMN05661012_03358"/>
<accession>A0A1K1R3H4</accession>
<dbReference type="PANTHER" id="PTHR31956:SF1">
    <property type="entry name" value="NON-SPECIFIC PHOSPHOLIPASE C1"/>
    <property type="match status" value="1"/>
</dbReference>
<dbReference type="EMBL" id="CP140154">
    <property type="protein sequence ID" value="WQG90091.1"/>
    <property type="molecule type" value="Genomic_DNA"/>
</dbReference>
<dbReference type="GO" id="GO:0042578">
    <property type="term" value="F:phosphoric ester hydrolase activity"/>
    <property type="evidence" value="ECO:0007669"/>
    <property type="project" value="UniProtKB-ARBA"/>
</dbReference>
<dbReference type="AlphaFoldDB" id="A0A1K1R3H4"/>
<dbReference type="Proteomes" id="UP000183788">
    <property type="component" value="Unassembled WGS sequence"/>
</dbReference>
<dbReference type="InterPro" id="IPR007312">
    <property type="entry name" value="Phosphoesterase"/>
</dbReference>
<name>A0A1K1R3H4_9BACT</name>
<dbReference type="InterPro" id="IPR017850">
    <property type="entry name" value="Alkaline_phosphatase_core_sf"/>
</dbReference>
<dbReference type="Pfam" id="PF04185">
    <property type="entry name" value="Phosphoesterase"/>
    <property type="match status" value="2"/>
</dbReference>
<dbReference type="GO" id="GO:0009395">
    <property type="term" value="P:phospholipid catabolic process"/>
    <property type="evidence" value="ECO:0007669"/>
    <property type="project" value="TreeGrafter"/>
</dbReference>
<dbReference type="Gene3D" id="3.40.720.10">
    <property type="entry name" value="Alkaline Phosphatase, subunit A"/>
    <property type="match status" value="2"/>
</dbReference>
<sequence>MQNIPNNVPNGLDRIKRVVVLMFENRSFDHLFGAFPGVRGLFSQGQLNQDYYNLPNPLLPPSPSNTPVYPTPIDPDIPQAHDFTHDFGDGMMPDLFGPVFTVTGDPALPSNPLAVFTSGYAKGQLIGATSTPPPLTYPATNSGFYTTYNSCNQQGQAAMTYFENGSLKVLHKLASEFVLCDNWHCDMPGHTLPNRAFIHCGTTNAVSIDDTDGGMVNATSIFDVIDSCKPSANIDWKMYAPVDDCNNLGQLDTRFLNEGLSNYQGFPLTEFAKDCKNGALPFYSFIMCWLPGADAWTDTSMHPNALMQPGENLLAAVYNTLRNSPCWEDTLLVVTFDENGGIYDHVFPPSAKPPTCGAQPLTQYTQGCCGNQWTLNSTFDFSLLGLRVPAILVSPWLSKGIDSTQYQNTSVLRFLIDKLNAAYKANVGYLTQRDATAPQLNCAFSQFGVKTMREDCPVWMEPYATLPTTDPNTQSNAIPFASGTLSPWSPPLNMNAAPPVPYINELLNIYLNSLPGHPDSGKNITRAFVDNNSVNEYIEERLQAAGQKASGKS</sequence>